<dbReference type="AlphaFoldDB" id="A0A1V3NI74"/>
<name>A0A1V3NI74_9GAMM</name>
<feature type="chain" id="PRO_5013296576" description="DUF1318 domain-containing protein" evidence="1">
    <location>
        <begin position="31"/>
        <end position="204"/>
    </location>
</feature>
<dbReference type="InterPro" id="IPR008309">
    <property type="entry name" value="YdbL"/>
</dbReference>
<keyword evidence="1" id="KW-0732">Signal</keyword>
<evidence type="ECO:0000313" key="2">
    <source>
        <dbReference type="EMBL" id="OOG24817.1"/>
    </source>
</evidence>
<dbReference type="Proteomes" id="UP000189462">
    <property type="component" value="Unassembled WGS sequence"/>
</dbReference>
<keyword evidence="3" id="KW-1185">Reference proteome</keyword>
<organism evidence="2 3">
    <name type="scientific">Thioalkalivibrio denitrificans</name>
    <dbReference type="NCBI Taxonomy" id="108003"/>
    <lineage>
        <taxon>Bacteria</taxon>
        <taxon>Pseudomonadati</taxon>
        <taxon>Pseudomonadota</taxon>
        <taxon>Gammaproteobacteria</taxon>
        <taxon>Chromatiales</taxon>
        <taxon>Ectothiorhodospiraceae</taxon>
        <taxon>Thioalkalivibrio</taxon>
    </lineage>
</organism>
<dbReference type="PROSITE" id="PS51257">
    <property type="entry name" value="PROKAR_LIPOPROTEIN"/>
    <property type="match status" value="1"/>
</dbReference>
<feature type="signal peptide" evidence="1">
    <location>
        <begin position="1"/>
        <end position="30"/>
    </location>
</feature>
<accession>A0A1V3NI74</accession>
<evidence type="ECO:0008006" key="4">
    <source>
        <dbReference type="Google" id="ProtNLM"/>
    </source>
</evidence>
<proteinExistence type="predicted"/>
<dbReference type="Pfam" id="PF07027">
    <property type="entry name" value="DUF1318"/>
    <property type="match status" value="1"/>
</dbReference>
<gene>
    <name evidence="2" type="ORF">B1C78_07880</name>
</gene>
<protein>
    <recommendedName>
        <fullName evidence="4">DUF1318 domain-containing protein</fullName>
    </recommendedName>
</protein>
<dbReference type="RefSeq" id="WP_077278686.1">
    <property type="nucleotide sequence ID" value="NZ_MVBK01000044.1"/>
</dbReference>
<sequence>MNTLRVTLWALAVLALSACVTVNIYFPAAAAEDAARTIVRDVLGEEGQPPARQPGDAVPEPGSRYDGAAIHWVGRVLNVLVPTAQAQQPDISLRSAAIDALRQSMRARSPELAPHYRSGAIGFARDGMVAVRDLNAVPLRDRAAVQRLVADENRDRAALYREIARANGHPEWEPNIRDTFARVWVEEAPSGYWYQDAGGNWQQK</sequence>
<evidence type="ECO:0000256" key="1">
    <source>
        <dbReference type="SAM" id="SignalP"/>
    </source>
</evidence>
<reference evidence="2 3" key="1">
    <citation type="submission" date="2017-02" db="EMBL/GenBank/DDBJ databases">
        <title>Genomic diversity within the haloalkaliphilic genus Thioalkalivibrio.</title>
        <authorList>
            <person name="Ahn A.-C."/>
            <person name="Meier-Kolthoff J."/>
            <person name="Overmars L."/>
            <person name="Richter M."/>
            <person name="Woyke T."/>
            <person name="Sorokin D.Y."/>
            <person name="Muyzer G."/>
        </authorList>
    </citation>
    <scope>NUCLEOTIDE SEQUENCE [LARGE SCALE GENOMIC DNA]</scope>
    <source>
        <strain evidence="2 3">ALJD</strain>
    </source>
</reference>
<dbReference type="OrthoDB" id="8526313at2"/>
<comment type="caution">
    <text evidence="2">The sequence shown here is derived from an EMBL/GenBank/DDBJ whole genome shotgun (WGS) entry which is preliminary data.</text>
</comment>
<dbReference type="EMBL" id="MVBK01000044">
    <property type="protein sequence ID" value="OOG24817.1"/>
    <property type="molecule type" value="Genomic_DNA"/>
</dbReference>
<dbReference type="STRING" id="108003.B1C78_07880"/>
<evidence type="ECO:0000313" key="3">
    <source>
        <dbReference type="Proteomes" id="UP000189462"/>
    </source>
</evidence>